<dbReference type="Gene3D" id="3.20.20.80">
    <property type="entry name" value="Glycosidases"/>
    <property type="match status" value="1"/>
</dbReference>
<evidence type="ECO:0000313" key="10">
    <source>
        <dbReference type="EMBL" id="TDT72527.1"/>
    </source>
</evidence>
<protein>
    <submittedName>
        <fullName evidence="10">Alpha-glucosidase</fullName>
    </submittedName>
</protein>
<keyword evidence="5" id="KW-1133">Transmembrane helix</keyword>
<dbReference type="Pfam" id="PF13802">
    <property type="entry name" value="Gal_mutarotas_2"/>
    <property type="match status" value="1"/>
</dbReference>
<keyword evidence="5" id="KW-0812">Transmembrane</keyword>
<keyword evidence="2 4" id="KW-0378">Hydrolase</keyword>
<dbReference type="EMBL" id="SOBG01000001">
    <property type="protein sequence ID" value="TDT72527.1"/>
    <property type="molecule type" value="Genomic_DNA"/>
</dbReference>
<evidence type="ECO:0000256" key="3">
    <source>
        <dbReference type="ARBA" id="ARBA00023295"/>
    </source>
</evidence>
<dbReference type="Pfam" id="PF17137">
    <property type="entry name" value="DUF5110"/>
    <property type="match status" value="1"/>
</dbReference>
<sequence length="819" mass="96524">MFIKYKFLKIIIFLLVINSIITFSEEFKIIKSKEFLTVWKNVGDVRYVSSKKDFIIIYHYGKIRTKISFIDNNIVHVQISNNNKFSEKSYAVINNNKFKDFIYSKDKDYIYLSTNTLTLKISKKNFNIEIYRGEKLISKDIEIKWNGNRFYNKKLILNNSKYYGFGEKTGDLVKNGFQMKMWNNDSYDYDKNTDPLYMSIPFFIEFNKEYCNGILFDNTYQTYFDIGYTEKDKYYFGALDGELNYYFISGNNPKEVIKSYTNLTGRINLPPKWLFGYHQSRYSYYPQKKVIELAKSFRDKNIPADAIYLDIDYMDRYKSFTIDNNKFPDFKKMIDELHNMGFKVVSIIDPGIKMKSGYNVYDSGKELNVFLKNDKEELIKEKVWPGLAVFPDFTNKTVKEWWGKQYIPLINLGIDGFWNDMNEPSILNSKSNTLPLNTLHTDFNKKSFHTKIHNVYGQEMARASLEGLNSHRPNYRNFILSRSGYAGIQKYAGVWTGDNRSNFEHLALSIPMLLNLGLSGVPISGADVGGFITSPSKELFIRWMQLGIFYPYFRNHTADNTNPQEPWAFNEETTKIIKKYINLRYKLIPYIYDYIYESSKNGIPLMRALFLEYTNDEKLYTIEDEFLFGDSLLITPVIKENTFKREVYFPKGNNWINFYTNEVYQGGKTYLINAPLDIIPIFIKENAIIPMQDIVQYIDENENNSPLYINIYGDEDTNHILYLDDGISKNYLKGVFTNIEIKKQKNKISFNIKNINYIPKNKNLYIVLKNKSVKNILINNSKLNEIKNKQEKGIGFYYKNKDTIIKLKFFIKNIEIQYF</sequence>
<dbReference type="Proteomes" id="UP000294678">
    <property type="component" value="Unassembled WGS sequence"/>
</dbReference>
<dbReference type="InterPro" id="IPR013780">
    <property type="entry name" value="Glyco_hydro_b"/>
</dbReference>
<dbReference type="InterPro" id="IPR048395">
    <property type="entry name" value="Glyco_hydro_31_C"/>
</dbReference>
<evidence type="ECO:0000259" key="7">
    <source>
        <dbReference type="Pfam" id="PF13802"/>
    </source>
</evidence>
<evidence type="ECO:0000259" key="6">
    <source>
        <dbReference type="Pfam" id="PF01055"/>
    </source>
</evidence>
<dbReference type="InterPro" id="IPR030458">
    <property type="entry name" value="Glyco_hydro_31_AS"/>
</dbReference>
<evidence type="ECO:0000259" key="8">
    <source>
        <dbReference type="Pfam" id="PF17137"/>
    </source>
</evidence>
<evidence type="ECO:0000256" key="5">
    <source>
        <dbReference type="SAM" id="Phobius"/>
    </source>
</evidence>
<dbReference type="InterPro" id="IPR025887">
    <property type="entry name" value="Glyco_hydro_31_N_dom"/>
</dbReference>
<dbReference type="InterPro" id="IPR011013">
    <property type="entry name" value="Gal_mutarotase_sf_dom"/>
</dbReference>
<feature type="transmembrane region" description="Helical" evidence="5">
    <location>
        <begin position="7"/>
        <end position="24"/>
    </location>
</feature>
<dbReference type="SUPFAM" id="SSF74650">
    <property type="entry name" value="Galactose mutarotase-like"/>
    <property type="match status" value="1"/>
</dbReference>
<dbReference type="Gene3D" id="2.60.40.1180">
    <property type="entry name" value="Golgi alpha-mannosidase II"/>
    <property type="match status" value="2"/>
</dbReference>
<keyword evidence="11" id="KW-1185">Reference proteome</keyword>
<dbReference type="Pfam" id="PF01055">
    <property type="entry name" value="Glyco_hydro_31_2nd"/>
    <property type="match status" value="1"/>
</dbReference>
<dbReference type="Pfam" id="PF21365">
    <property type="entry name" value="Glyco_hydro_31_3rd"/>
    <property type="match status" value="1"/>
</dbReference>
<evidence type="ECO:0000313" key="11">
    <source>
        <dbReference type="Proteomes" id="UP000294678"/>
    </source>
</evidence>
<dbReference type="InterPro" id="IPR017853">
    <property type="entry name" value="GH"/>
</dbReference>
<dbReference type="Gene3D" id="2.60.40.1760">
    <property type="entry name" value="glycosyl hydrolase (family 31)"/>
    <property type="match status" value="1"/>
</dbReference>
<comment type="similarity">
    <text evidence="1 4">Belongs to the glycosyl hydrolase 31 family.</text>
</comment>
<accession>A0AA46E102</accession>
<dbReference type="InterPro" id="IPR033403">
    <property type="entry name" value="DUF5110"/>
</dbReference>
<feature type="domain" description="Glycosyl hydrolase family 31 C-terminal" evidence="9">
    <location>
        <begin position="602"/>
        <end position="689"/>
    </location>
</feature>
<evidence type="ECO:0000256" key="2">
    <source>
        <dbReference type="ARBA" id="ARBA00022801"/>
    </source>
</evidence>
<evidence type="ECO:0000256" key="1">
    <source>
        <dbReference type="ARBA" id="ARBA00007806"/>
    </source>
</evidence>
<dbReference type="AlphaFoldDB" id="A0AA46E102"/>
<evidence type="ECO:0000256" key="4">
    <source>
        <dbReference type="RuleBase" id="RU361185"/>
    </source>
</evidence>
<dbReference type="PANTHER" id="PTHR22762">
    <property type="entry name" value="ALPHA-GLUCOSIDASE"/>
    <property type="match status" value="1"/>
</dbReference>
<keyword evidence="3 4" id="KW-0326">Glycosidase</keyword>
<dbReference type="PANTHER" id="PTHR22762:SF166">
    <property type="entry name" value="ALPHA-GLUCOSIDASE"/>
    <property type="match status" value="1"/>
</dbReference>
<gene>
    <name evidence="10" type="ORF">EV215_0337</name>
</gene>
<dbReference type="SUPFAM" id="SSF51011">
    <property type="entry name" value="Glycosyl hydrolase domain"/>
    <property type="match status" value="1"/>
</dbReference>
<dbReference type="CDD" id="cd14752">
    <property type="entry name" value="GH31_N"/>
    <property type="match status" value="1"/>
</dbReference>
<feature type="domain" description="Glycoside hydrolase family 31 N-terminal" evidence="7">
    <location>
        <begin position="66"/>
        <end position="225"/>
    </location>
</feature>
<keyword evidence="5" id="KW-0472">Membrane</keyword>
<dbReference type="PROSITE" id="PS00129">
    <property type="entry name" value="GLYCOSYL_HYDROL_F31_1"/>
    <property type="match status" value="1"/>
</dbReference>
<dbReference type="GO" id="GO:0004553">
    <property type="term" value="F:hydrolase activity, hydrolyzing O-glycosyl compounds"/>
    <property type="evidence" value="ECO:0007669"/>
    <property type="project" value="InterPro"/>
</dbReference>
<dbReference type="RefSeq" id="WP_166667310.1">
    <property type="nucleotide sequence ID" value="NZ_SOBG01000001.1"/>
</dbReference>
<dbReference type="GO" id="GO:0005975">
    <property type="term" value="P:carbohydrate metabolic process"/>
    <property type="evidence" value="ECO:0007669"/>
    <property type="project" value="InterPro"/>
</dbReference>
<feature type="domain" description="Glycoside hydrolase family 31 TIM barrel" evidence="6">
    <location>
        <begin position="269"/>
        <end position="593"/>
    </location>
</feature>
<organism evidence="10 11">
    <name type="scientific">Hypnocyclicus thermotrophus</name>
    <dbReference type="NCBI Taxonomy" id="1627895"/>
    <lineage>
        <taxon>Bacteria</taxon>
        <taxon>Fusobacteriati</taxon>
        <taxon>Fusobacteriota</taxon>
        <taxon>Fusobacteriia</taxon>
        <taxon>Fusobacteriales</taxon>
        <taxon>Fusobacteriaceae</taxon>
        <taxon>Hypnocyclicus</taxon>
    </lineage>
</organism>
<comment type="caution">
    <text evidence="10">The sequence shown here is derived from an EMBL/GenBank/DDBJ whole genome shotgun (WGS) entry which is preliminary data.</text>
</comment>
<name>A0AA46E102_9FUSO</name>
<dbReference type="GO" id="GO:0030246">
    <property type="term" value="F:carbohydrate binding"/>
    <property type="evidence" value="ECO:0007669"/>
    <property type="project" value="InterPro"/>
</dbReference>
<dbReference type="InterPro" id="IPR000322">
    <property type="entry name" value="Glyco_hydro_31_TIM"/>
</dbReference>
<dbReference type="SUPFAM" id="SSF51445">
    <property type="entry name" value="(Trans)glycosidases"/>
    <property type="match status" value="1"/>
</dbReference>
<feature type="domain" description="DUF5110" evidence="8">
    <location>
        <begin position="706"/>
        <end position="757"/>
    </location>
</feature>
<evidence type="ECO:0000259" key="9">
    <source>
        <dbReference type="Pfam" id="PF21365"/>
    </source>
</evidence>
<reference evidence="10 11" key="1">
    <citation type="submission" date="2019-03" db="EMBL/GenBank/DDBJ databases">
        <title>Genomic Encyclopedia of Type Strains, Phase IV (KMG-IV): sequencing the most valuable type-strain genomes for metagenomic binning, comparative biology and taxonomic classification.</title>
        <authorList>
            <person name="Goeker M."/>
        </authorList>
    </citation>
    <scope>NUCLEOTIDE SEQUENCE [LARGE SCALE GENOMIC DNA]</scope>
    <source>
        <strain evidence="10 11">DSM 100055</strain>
    </source>
</reference>
<proteinExistence type="inferred from homology"/>
<dbReference type="CDD" id="cd06604">
    <property type="entry name" value="GH31_glucosidase_II_MalA"/>
    <property type="match status" value="1"/>
</dbReference>